<dbReference type="Pfam" id="PF11551">
    <property type="entry name" value="Omp28"/>
    <property type="match status" value="1"/>
</dbReference>
<dbReference type="Gene3D" id="3.40.30.10">
    <property type="entry name" value="Glutaredoxin"/>
    <property type="match status" value="1"/>
</dbReference>
<dbReference type="EMBL" id="DYXD01000235">
    <property type="protein sequence ID" value="HJF08598.1"/>
    <property type="molecule type" value="Genomic_DNA"/>
</dbReference>
<dbReference type="PROSITE" id="PS51257">
    <property type="entry name" value="PROKAR_LIPOPROTEIN"/>
    <property type="match status" value="1"/>
</dbReference>
<protein>
    <submittedName>
        <fullName evidence="1">Omp28-related outer membrane protein</fullName>
    </submittedName>
</protein>
<reference evidence="1" key="2">
    <citation type="submission" date="2021-09" db="EMBL/GenBank/DDBJ databases">
        <authorList>
            <person name="Gilroy R."/>
        </authorList>
    </citation>
    <scope>NUCLEOTIDE SEQUENCE</scope>
    <source>
        <strain evidence="1">CHK165-8395</strain>
    </source>
</reference>
<dbReference type="SUPFAM" id="SSF52833">
    <property type="entry name" value="Thioredoxin-like"/>
    <property type="match status" value="1"/>
</dbReference>
<organism evidence="1 2">
    <name type="scientific">Phocaeicola coprocola</name>
    <dbReference type="NCBI Taxonomy" id="310298"/>
    <lineage>
        <taxon>Bacteria</taxon>
        <taxon>Pseudomonadati</taxon>
        <taxon>Bacteroidota</taxon>
        <taxon>Bacteroidia</taxon>
        <taxon>Bacteroidales</taxon>
        <taxon>Bacteroidaceae</taxon>
        <taxon>Phocaeicola</taxon>
    </lineage>
</organism>
<dbReference type="Proteomes" id="UP000718012">
    <property type="component" value="Unassembled WGS sequence"/>
</dbReference>
<reference evidence="1" key="1">
    <citation type="journal article" date="2021" name="PeerJ">
        <title>Extensive microbial diversity within the chicken gut microbiome revealed by metagenomics and culture.</title>
        <authorList>
            <person name="Gilroy R."/>
            <person name="Ravi A."/>
            <person name="Getino M."/>
            <person name="Pursley I."/>
            <person name="Horton D.L."/>
            <person name="Alikhan N.F."/>
            <person name="Baker D."/>
            <person name="Gharbi K."/>
            <person name="Hall N."/>
            <person name="Watson M."/>
            <person name="Adriaenssens E.M."/>
            <person name="Foster-Nyarko E."/>
            <person name="Jarju S."/>
            <person name="Secka A."/>
            <person name="Antonio M."/>
            <person name="Oren A."/>
            <person name="Chaudhuri R.R."/>
            <person name="La Ragione R."/>
            <person name="Hildebrand F."/>
            <person name="Pallen M.J."/>
        </authorList>
    </citation>
    <scope>NUCLEOTIDE SEQUENCE</scope>
    <source>
        <strain evidence="1">CHK165-8395</strain>
    </source>
</reference>
<accession>A0A921FEG5</accession>
<dbReference type="AlphaFoldDB" id="A0A921FEG5"/>
<dbReference type="Gene3D" id="2.60.40.10">
    <property type="entry name" value="Immunoglobulins"/>
    <property type="match status" value="1"/>
</dbReference>
<name>A0A921FEG5_9BACT</name>
<dbReference type="InterPro" id="IPR021615">
    <property type="entry name" value="Omp28"/>
</dbReference>
<sequence>MERIWINWKDNCRKALSSVVAFLLALVMYGCSGNSSDEPESDMLVLNASSLLIEADGADITEFTVTKGTQDVTSAAEILMNGQTFSGTRFYTDTEGEYKFSARYNGETSAEIVVRATKSENLVMPADPEPERYEGFVKRVLLLQATGTWCGWCPLVMSGIKTYGETYSDGLAVFSAAHASSTIKDLMETNASRMVLNWLGISSFPTLNVNMIPGKTVSYVSEGNVGEQNAGLIRQAVEEYTAKDAKSAIAAVVRADKASNKVEVEAKIKIAEGGSYRVAAWLLEDGILDNSQQNYTDLTDDFSTHNNVLRQSSASLAFGDKLGDSLPAGSTEDYSCSFTLSSEKMDNCRVVIMVTAPEGGVFAVDNVVMCPLNDKVGFEYK</sequence>
<dbReference type="InterPro" id="IPR013783">
    <property type="entry name" value="Ig-like_fold"/>
</dbReference>
<proteinExistence type="predicted"/>
<dbReference type="InterPro" id="IPR036249">
    <property type="entry name" value="Thioredoxin-like_sf"/>
</dbReference>
<comment type="caution">
    <text evidence="1">The sequence shown here is derived from an EMBL/GenBank/DDBJ whole genome shotgun (WGS) entry which is preliminary data.</text>
</comment>
<evidence type="ECO:0000313" key="1">
    <source>
        <dbReference type="EMBL" id="HJF08598.1"/>
    </source>
</evidence>
<gene>
    <name evidence="1" type="ORF">K8U81_10505</name>
</gene>
<evidence type="ECO:0000313" key="2">
    <source>
        <dbReference type="Proteomes" id="UP000718012"/>
    </source>
</evidence>